<feature type="domain" description="Vacuolar protein sorting-associated protein 13 VPS13 adaptor binding" evidence="1">
    <location>
        <begin position="123"/>
        <end position="201"/>
    </location>
</feature>
<reference evidence="2" key="1">
    <citation type="submission" date="2021-03" db="EMBL/GenBank/DDBJ databases">
        <title>Draft genome sequence of rust myrtle Austropuccinia psidii MF-1, a brazilian biotype.</title>
        <authorList>
            <person name="Quecine M.C."/>
            <person name="Pachon D.M.R."/>
            <person name="Bonatelli M.L."/>
            <person name="Correr F.H."/>
            <person name="Franceschini L.M."/>
            <person name="Leite T.F."/>
            <person name="Margarido G.R.A."/>
            <person name="Almeida C.A."/>
            <person name="Ferrarezi J.A."/>
            <person name="Labate C.A."/>
        </authorList>
    </citation>
    <scope>NUCLEOTIDE SEQUENCE</scope>
    <source>
        <strain evidence="2">MF-1</strain>
    </source>
</reference>
<dbReference type="Pfam" id="PF25036">
    <property type="entry name" value="VPS13_VAB"/>
    <property type="match status" value="1"/>
</dbReference>
<organism evidence="2 3">
    <name type="scientific">Austropuccinia psidii MF-1</name>
    <dbReference type="NCBI Taxonomy" id="1389203"/>
    <lineage>
        <taxon>Eukaryota</taxon>
        <taxon>Fungi</taxon>
        <taxon>Dikarya</taxon>
        <taxon>Basidiomycota</taxon>
        <taxon>Pucciniomycotina</taxon>
        <taxon>Pucciniomycetes</taxon>
        <taxon>Pucciniales</taxon>
        <taxon>Sphaerophragmiaceae</taxon>
        <taxon>Austropuccinia</taxon>
    </lineage>
</organism>
<dbReference type="Proteomes" id="UP000765509">
    <property type="component" value="Unassembled WGS sequence"/>
</dbReference>
<accession>A0A9Q3I840</accession>
<protein>
    <recommendedName>
        <fullName evidence="1">Vacuolar protein sorting-associated protein 13 VPS13 adaptor binding domain-containing protein</fullName>
    </recommendedName>
</protein>
<proteinExistence type="predicted"/>
<gene>
    <name evidence="2" type="ORF">O181_068999</name>
</gene>
<evidence type="ECO:0000259" key="1">
    <source>
        <dbReference type="Pfam" id="PF25036"/>
    </source>
</evidence>
<evidence type="ECO:0000313" key="3">
    <source>
        <dbReference type="Proteomes" id="UP000765509"/>
    </source>
</evidence>
<sequence>MAATNITTYSQKVDKLQLNAYALSDQLSLNTSIILAIDYYNLTNNHWEPLMEALPITLRISCLGCPSCHSVALESKTFLEMNVTATFIDIIMTGSDIWGREGKNVLYQKCGMASPYLIKNLTNLDGVTHRLLCHVAIQDTVKEVTFWSAFQVHNNTSLPIEMCVVDDVGCIICQPYNIIPGGLCCVPIEAAYHQRIKIRPGSLGKT</sequence>
<dbReference type="InterPro" id="IPR009543">
    <property type="entry name" value="VPS13_VAB"/>
</dbReference>
<dbReference type="OrthoDB" id="428159at2759"/>
<comment type="caution">
    <text evidence="2">The sequence shown here is derived from an EMBL/GenBank/DDBJ whole genome shotgun (WGS) entry which is preliminary data.</text>
</comment>
<keyword evidence="3" id="KW-1185">Reference proteome</keyword>
<dbReference type="AlphaFoldDB" id="A0A9Q3I840"/>
<evidence type="ECO:0000313" key="2">
    <source>
        <dbReference type="EMBL" id="MBW0529284.1"/>
    </source>
</evidence>
<dbReference type="EMBL" id="AVOT02035021">
    <property type="protein sequence ID" value="MBW0529284.1"/>
    <property type="molecule type" value="Genomic_DNA"/>
</dbReference>
<name>A0A9Q3I840_9BASI</name>